<comment type="pathway">
    <text evidence="1 8">Amino-acid biosynthesis; L-histidine biosynthesis; L-histidine from 5-phospho-alpha-D-ribose 1-diphosphate: step 8/9.</text>
</comment>
<evidence type="ECO:0000256" key="3">
    <source>
        <dbReference type="ARBA" id="ARBA00013085"/>
    </source>
</evidence>
<evidence type="ECO:0000256" key="4">
    <source>
        <dbReference type="ARBA" id="ARBA00022605"/>
    </source>
</evidence>
<accession>A0ABV5WJ62</accession>
<keyword evidence="5 8" id="KW-0378">Hydrolase</keyword>
<comment type="catalytic activity">
    <reaction evidence="7 8">
        <text>L-histidinol phosphate + H2O = L-histidinol + phosphate</text>
        <dbReference type="Rhea" id="RHEA:14465"/>
        <dbReference type="ChEBI" id="CHEBI:15377"/>
        <dbReference type="ChEBI" id="CHEBI:43474"/>
        <dbReference type="ChEBI" id="CHEBI:57699"/>
        <dbReference type="ChEBI" id="CHEBI:57980"/>
        <dbReference type="EC" id="3.1.3.15"/>
    </reaction>
</comment>
<dbReference type="PANTHER" id="PTHR21039:SF0">
    <property type="entry name" value="HISTIDINOL-PHOSPHATASE"/>
    <property type="match status" value="1"/>
</dbReference>
<dbReference type="NCBIfam" id="TIGR01856">
    <property type="entry name" value="hisJ_fam"/>
    <property type="match status" value="1"/>
</dbReference>
<evidence type="ECO:0000256" key="6">
    <source>
        <dbReference type="ARBA" id="ARBA00023102"/>
    </source>
</evidence>
<comment type="similarity">
    <text evidence="2 8">Belongs to the PHP hydrolase family. HisK subfamily.</text>
</comment>
<dbReference type="PANTHER" id="PTHR21039">
    <property type="entry name" value="HISTIDINOL PHOSPHATASE-RELATED"/>
    <property type="match status" value="1"/>
</dbReference>
<dbReference type="Pfam" id="PF02811">
    <property type="entry name" value="PHP"/>
    <property type="match status" value="1"/>
</dbReference>
<evidence type="ECO:0000313" key="10">
    <source>
        <dbReference type="EMBL" id="MFB9760637.1"/>
    </source>
</evidence>
<dbReference type="Gene3D" id="3.20.20.140">
    <property type="entry name" value="Metal-dependent hydrolases"/>
    <property type="match status" value="1"/>
</dbReference>
<dbReference type="NCBIfam" id="NF005996">
    <property type="entry name" value="PRK08123.1"/>
    <property type="match status" value="1"/>
</dbReference>
<protein>
    <recommendedName>
        <fullName evidence="3 8">Histidinol-phosphatase</fullName>
        <shortName evidence="8">HolPase</shortName>
        <ecNumber evidence="3 8">3.1.3.15</ecNumber>
    </recommendedName>
</protein>
<feature type="domain" description="PHP" evidence="9">
    <location>
        <begin position="11"/>
        <end position="226"/>
    </location>
</feature>
<organism evidence="10 11">
    <name type="scientific">Ectobacillus funiculus</name>
    <dbReference type="NCBI Taxonomy" id="137993"/>
    <lineage>
        <taxon>Bacteria</taxon>
        <taxon>Bacillati</taxon>
        <taxon>Bacillota</taxon>
        <taxon>Bacilli</taxon>
        <taxon>Bacillales</taxon>
        <taxon>Bacillaceae</taxon>
        <taxon>Ectobacillus</taxon>
    </lineage>
</organism>
<dbReference type="RefSeq" id="WP_379950930.1">
    <property type="nucleotide sequence ID" value="NZ_JBHMAF010000162.1"/>
</dbReference>
<dbReference type="GO" id="GO:0004401">
    <property type="term" value="F:histidinol-phosphatase activity"/>
    <property type="evidence" value="ECO:0007669"/>
    <property type="project" value="UniProtKB-EC"/>
</dbReference>
<name>A0ABV5WJ62_9BACI</name>
<dbReference type="Proteomes" id="UP001589609">
    <property type="component" value="Unassembled WGS sequence"/>
</dbReference>
<keyword evidence="4 8" id="KW-0028">Amino-acid biosynthesis</keyword>
<evidence type="ECO:0000256" key="1">
    <source>
        <dbReference type="ARBA" id="ARBA00004970"/>
    </source>
</evidence>
<dbReference type="EC" id="3.1.3.15" evidence="3 8"/>
<evidence type="ECO:0000256" key="5">
    <source>
        <dbReference type="ARBA" id="ARBA00022801"/>
    </source>
</evidence>
<keyword evidence="6 8" id="KW-0368">Histidine biosynthesis</keyword>
<evidence type="ECO:0000256" key="8">
    <source>
        <dbReference type="RuleBase" id="RU366003"/>
    </source>
</evidence>
<dbReference type="SUPFAM" id="SSF89550">
    <property type="entry name" value="PHP domain-like"/>
    <property type="match status" value="1"/>
</dbReference>
<sequence>MGHEYFQKYRDGHTHTHFCKHGSEERAELYIVEAINKGFRQYSFTEHPPLPFELTQKIPNGQWLVDELAMSMNELKDYFKICKELKEKYREKIDILVGLEIDFISGMESFTRDLLDSNELEDGLLSIHFLPGKNGWRCVDYSAEDFHDGLVKYYGSVEKVYDAYYEMVEESIDANLGPNKPSRIGHLTLIHKYQHYLKPKDPDYDKEHITKILSKIKRNGMELDVNLAGLFQPMCKEMYPPIWVIQEAMNLGIPLVYGSDSHKVEHVGRGYDYFINIMNKLVMKPF</sequence>
<evidence type="ECO:0000313" key="11">
    <source>
        <dbReference type="Proteomes" id="UP001589609"/>
    </source>
</evidence>
<gene>
    <name evidence="10" type="primary">hisJ</name>
    <name evidence="10" type="ORF">ACFFMS_20265</name>
</gene>
<evidence type="ECO:0000256" key="2">
    <source>
        <dbReference type="ARBA" id="ARBA00009152"/>
    </source>
</evidence>
<dbReference type="CDD" id="cd12110">
    <property type="entry name" value="PHP_HisPPase_Hisj_like"/>
    <property type="match status" value="1"/>
</dbReference>
<keyword evidence="11" id="KW-1185">Reference proteome</keyword>
<dbReference type="EMBL" id="JBHMAF010000162">
    <property type="protein sequence ID" value="MFB9760637.1"/>
    <property type="molecule type" value="Genomic_DNA"/>
</dbReference>
<reference evidence="10 11" key="1">
    <citation type="submission" date="2024-09" db="EMBL/GenBank/DDBJ databases">
        <authorList>
            <person name="Sun Q."/>
            <person name="Mori K."/>
        </authorList>
    </citation>
    <scope>NUCLEOTIDE SEQUENCE [LARGE SCALE GENOMIC DNA]</scope>
    <source>
        <strain evidence="10 11">JCM 11201</strain>
    </source>
</reference>
<comment type="caution">
    <text evidence="10">The sequence shown here is derived from an EMBL/GenBank/DDBJ whole genome shotgun (WGS) entry which is preliminary data.</text>
</comment>
<evidence type="ECO:0000259" key="9">
    <source>
        <dbReference type="Pfam" id="PF02811"/>
    </source>
</evidence>
<dbReference type="InterPro" id="IPR016195">
    <property type="entry name" value="Pol/histidinol_Pase-like"/>
</dbReference>
<dbReference type="InterPro" id="IPR004013">
    <property type="entry name" value="PHP_dom"/>
</dbReference>
<evidence type="ECO:0000256" key="7">
    <source>
        <dbReference type="ARBA" id="ARBA00049158"/>
    </source>
</evidence>
<dbReference type="Pfam" id="PF13263">
    <property type="entry name" value="PHP_C"/>
    <property type="match status" value="1"/>
</dbReference>
<dbReference type="InterPro" id="IPR010140">
    <property type="entry name" value="Histidinol_P_phosphatase_HisJ"/>
</dbReference>
<proteinExistence type="inferred from homology"/>